<name>A0A5S4UY42_9MICO</name>
<reference evidence="1 2" key="1">
    <citation type="submission" date="2019-08" db="EMBL/GenBank/DDBJ databases">
        <authorList>
            <person name="Hu J."/>
        </authorList>
    </citation>
    <scope>NUCLEOTIDE SEQUENCE [LARGE SCALE GENOMIC DNA]</scope>
    <source>
        <strain evidence="1 2">NEAU-184</strain>
    </source>
</reference>
<sequence>MPATSPTPDRAARARARRAADLADREAATLDVLEWILPAYAAHRIRRIAFSALWKDLQTVPGILGRDGLYRLLSTLDGARLDGDLIVRIADHERTARRSLVLRRRLTAWEDQRPYLRDFRFRGGHPPRPISYRAAHARVRAERGPASAQWCDGCGERAEEWAYTGSSLDEQVGPPYRGAEDFALWSPYPADYAPMCRRCHHELDASGVLWGDAPLPPRRPVGPVVDFAELPADAPAWLRAMAPEAADR</sequence>
<dbReference type="Proteomes" id="UP000325243">
    <property type="component" value="Unassembled WGS sequence"/>
</dbReference>
<dbReference type="EMBL" id="VSSB01000002">
    <property type="protein sequence ID" value="TYL51038.1"/>
    <property type="molecule type" value="Genomic_DNA"/>
</dbReference>
<evidence type="ECO:0000313" key="2">
    <source>
        <dbReference type="Proteomes" id="UP000325243"/>
    </source>
</evidence>
<organism evidence="1 2">
    <name type="scientific">Agromyces mariniharenae</name>
    <dbReference type="NCBI Taxonomy" id="2604423"/>
    <lineage>
        <taxon>Bacteria</taxon>
        <taxon>Bacillati</taxon>
        <taxon>Actinomycetota</taxon>
        <taxon>Actinomycetes</taxon>
        <taxon>Micrococcales</taxon>
        <taxon>Microbacteriaceae</taxon>
        <taxon>Agromyces</taxon>
    </lineage>
</organism>
<dbReference type="AlphaFoldDB" id="A0A5S4UY42"/>
<evidence type="ECO:0000313" key="1">
    <source>
        <dbReference type="EMBL" id="TYL51038.1"/>
    </source>
</evidence>
<accession>A0A5S4UY42</accession>
<gene>
    <name evidence="1" type="ORF">FYC51_18070</name>
</gene>
<dbReference type="RefSeq" id="WP_148735133.1">
    <property type="nucleotide sequence ID" value="NZ_VSSB01000002.1"/>
</dbReference>
<keyword evidence="2" id="KW-1185">Reference proteome</keyword>
<proteinExistence type="predicted"/>
<protein>
    <submittedName>
        <fullName evidence="1">Uncharacterized protein</fullName>
    </submittedName>
</protein>
<comment type="caution">
    <text evidence="1">The sequence shown here is derived from an EMBL/GenBank/DDBJ whole genome shotgun (WGS) entry which is preliminary data.</text>
</comment>